<dbReference type="Proteomes" id="UP001172083">
    <property type="component" value="Unassembled WGS sequence"/>
</dbReference>
<comment type="subcellular location">
    <subcellularLocation>
        <location evidence="1">Membrane</location>
    </subcellularLocation>
</comment>
<dbReference type="PANTHER" id="PTHR30627:SF1">
    <property type="entry name" value="PEPTIDOGLYCAN D,D-TRANSPEPTIDASE FTSI"/>
    <property type="match status" value="1"/>
</dbReference>
<proteinExistence type="predicted"/>
<dbReference type="Gene3D" id="3.30.450.330">
    <property type="match status" value="1"/>
</dbReference>
<keyword evidence="3" id="KW-0472">Membrane</keyword>
<evidence type="ECO:0000256" key="2">
    <source>
        <dbReference type="ARBA" id="ARBA00022645"/>
    </source>
</evidence>
<dbReference type="Gene3D" id="3.40.710.10">
    <property type="entry name" value="DD-peptidase/beta-lactamase superfamily"/>
    <property type="match status" value="1"/>
</dbReference>
<evidence type="ECO:0000259" key="4">
    <source>
        <dbReference type="PROSITE" id="PS51178"/>
    </source>
</evidence>
<comment type="caution">
    <text evidence="5">The sequence shown here is derived from an EMBL/GenBank/DDBJ whole genome shotgun (WGS) entry which is preliminary data.</text>
</comment>
<dbReference type="InterPro" id="IPR036138">
    <property type="entry name" value="PBP_dimer_sf"/>
</dbReference>
<evidence type="ECO:0000256" key="1">
    <source>
        <dbReference type="ARBA" id="ARBA00004370"/>
    </source>
</evidence>
<organism evidence="5 6">
    <name type="scientific">Agaribacillus aureus</name>
    <dbReference type="NCBI Taxonomy" id="3051825"/>
    <lineage>
        <taxon>Bacteria</taxon>
        <taxon>Pseudomonadati</taxon>
        <taxon>Bacteroidota</taxon>
        <taxon>Cytophagia</taxon>
        <taxon>Cytophagales</taxon>
        <taxon>Splendidivirgaceae</taxon>
        <taxon>Agaribacillus</taxon>
    </lineage>
</organism>
<protein>
    <submittedName>
        <fullName evidence="5">Penicillin-binding protein</fullName>
    </submittedName>
</protein>
<accession>A0ABT8L1E4</accession>
<feature type="domain" description="PASTA" evidence="4">
    <location>
        <begin position="642"/>
        <end position="700"/>
    </location>
</feature>
<dbReference type="SUPFAM" id="SSF56601">
    <property type="entry name" value="beta-lactamase/transpeptidase-like"/>
    <property type="match status" value="1"/>
</dbReference>
<dbReference type="InterPro" id="IPR050515">
    <property type="entry name" value="Beta-lactam/transpept"/>
</dbReference>
<dbReference type="InterPro" id="IPR005543">
    <property type="entry name" value="PASTA_dom"/>
</dbReference>
<evidence type="ECO:0000313" key="6">
    <source>
        <dbReference type="Proteomes" id="UP001172083"/>
    </source>
</evidence>
<evidence type="ECO:0000313" key="5">
    <source>
        <dbReference type="EMBL" id="MDN5211570.1"/>
    </source>
</evidence>
<dbReference type="Pfam" id="PF03793">
    <property type="entry name" value="PASTA"/>
    <property type="match status" value="1"/>
</dbReference>
<dbReference type="RefSeq" id="WP_346756900.1">
    <property type="nucleotide sequence ID" value="NZ_JAUJEB010000001.1"/>
</dbReference>
<dbReference type="PANTHER" id="PTHR30627">
    <property type="entry name" value="PEPTIDOGLYCAN D,D-TRANSPEPTIDASE"/>
    <property type="match status" value="1"/>
</dbReference>
<dbReference type="CDD" id="cd06575">
    <property type="entry name" value="PASTA_Pbp2x-like_2"/>
    <property type="match status" value="1"/>
</dbReference>
<gene>
    <name evidence="5" type="ORF">QQ020_05895</name>
</gene>
<dbReference type="EMBL" id="JAUJEB010000001">
    <property type="protein sequence ID" value="MDN5211570.1"/>
    <property type="molecule type" value="Genomic_DNA"/>
</dbReference>
<reference evidence="5" key="1">
    <citation type="submission" date="2023-06" db="EMBL/GenBank/DDBJ databases">
        <title>Genomic of Agaribacillus aureum.</title>
        <authorList>
            <person name="Wang G."/>
        </authorList>
    </citation>
    <scope>NUCLEOTIDE SEQUENCE</scope>
    <source>
        <strain evidence="5">BMA12</strain>
    </source>
</reference>
<dbReference type="InterPro" id="IPR005311">
    <property type="entry name" value="PBP_dimer"/>
</dbReference>
<dbReference type="SUPFAM" id="SSF56519">
    <property type="entry name" value="Penicillin binding protein dimerisation domain"/>
    <property type="match status" value="1"/>
</dbReference>
<dbReference type="SMART" id="SM00740">
    <property type="entry name" value="PASTA"/>
    <property type="match status" value="1"/>
</dbReference>
<dbReference type="Pfam" id="PF03717">
    <property type="entry name" value="PBP_dimer"/>
    <property type="match status" value="1"/>
</dbReference>
<dbReference type="SUPFAM" id="SSF54184">
    <property type="entry name" value="Penicillin-binding protein 2x (pbp-2x), c-terminal domain"/>
    <property type="match status" value="1"/>
</dbReference>
<evidence type="ECO:0000256" key="3">
    <source>
        <dbReference type="ARBA" id="ARBA00023136"/>
    </source>
</evidence>
<dbReference type="Pfam" id="PF00905">
    <property type="entry name" value="Transpeptidase"/>
    <property type="match status" value="1"/>
</dbReference>
<keyword evidence="2" id="KW-0378">Hydrolase</keyword>
<keyword evidence="2" id="KW-0121">Carboxypeptidase</keyword>
<name>A0ABT8L1E4_9BACT</name>
<sequence>MNIKKSILLRARLAFLCVMLFAGAIMAKIFHIQVMEGEKWRKISDEIGLQYRTIKATRGNIYSDNRSLLATSLPFYKVALDPTIADGDLFNQNIDSLTYLLSKHFKTHSQQYLKRKIVNARKNKRKYVVLSGKKINYREKKEMATWPIFREGRLGGGVIFEKVDKRFRPFAGLGLRTIGYLNEDNYGAGLEYSFNDKLAGKNGKALFQKIAGREWKPLHNGSEVRPEEGLDIETTIDINLQDVANAALLYSLQNLSADYGSVVVMEVGTGEIKAISNLTRYEKNGKVDYREIYNYAVQGVTEPGSTFKLASFIALLEDANTHLSDSVDTGNGKFKYHDRVMPDDKFGGYGKITVREVFEKSSNIGTSKLVNNHFGANPQRFIDYLYSFGLNRPLDFQLVGEGLPYIKNPSDKSWSGTTLPWMSIGHELLQTPLQTLTFYNAIANDGKMIQPILVKRISKAGENIKSVESVVLNKKICGKSTLIKVRELLEGVVERGTARNIRDSHYKIAGKTGTAKKVKKGGGYKREYYTSFCGYFPADKPKYSCIVVIDNPKGYRQYGSDVAAPVFKEIADKIYSLDIAMHDPLPENVEPEKGIFPVIQAGLQEDLKMICNELGIANHSYTEEEWVRAQRSTNFVKWRANKVSPEVVPNVKGMTLRDAIYILENNGLRVRHEGVGRVKEQSYLPGVKAIKGSTITLKLG</sequence>
<dbReference type="Gene3D" id="3.30.10.20">
    <property type="match status" value="1"/>
</dbReference>
<dbReference type="PROSITE" id="PS51178">
    <property type="entry name" value="PASTA"/>
    <property type="match status" value="1"/>
</dbReference>
<keyword evidence="2" id="KW-0645">Protease</keyword>
<dbReference type="Gene3D" id="3.90.1310.10">
    <property type="entry name" value="Penicillin-binding protein 2a (Domain 2)"/>
    <property type="match status" value="1"/>
</dbReference>
<dbReference type="InterPro" id="IPR001460">
    <property type="entry name" value="PCN-bd_Tpept"/>
</dbReference>
<dbReference type="InterPro" id="IPR012338">
    <property type="entry name" value="Beta-lactam/transpept-like"/>
</dbReference>
<keyword evidence="6" id="KW-1185">Reference proteome</keyword>